<dbReference type="InterPro" id="IPR013976">
    <property type="entry name" value="HDOD"/>
</dbReference>
<evidence type="ECO:0000313" key="2">
    <source>
        <dbReference type="EMBL" id="AAZ48042.1"/>
    </source>
</evidence>
<protein>
    <recommendedName>
        <fullName evidence="1">HDOD domain-containing protein</fullName>
    </recommendedName>
</protein>
<dbReference type="PROSITE" id="PS51833">
    <property type="entry name" value="HDOD"/>
    <property type="match status" value="1"/>
</dbReference>
<proteinExistence type="predicted"/>
<reference evidence="2" key="1">
    <citation type="submission" date="2005-08" db="EMBL/GenBank/DDBJ databases">
        <title>Complete sequence of Dechloromonas aromatica RCB.</title>
        <authorList>
            <person name="Salinero K.K."/>
            <person name="Copeland A."/>
            <person name="Lucas S."/>
            <person name="Lapidus A."/>
            <person name="Barry K."/>
            <person name="Detter J.C."/>
            <person name="Glavina T."/>
            <person name="Hammon N."/>
            <person name="Israni S."/>
            <person name="Pitluck S."/>
            <person name="Di Bartolo G."/>
            <person name="Trong S."/>
            <person name="Schmutz J."/>
            <person name="Larimer F."/>
            <person name="Land M."/>
            <person name="Ivanova N."/>
            <person name="Richardson P."/>
        </authorList>
    </citation>
    <scope>NUCLEOTIDE SEQUENCE</scope>
    <source>
        <strain evidence="2">RCB</strain>
    </source>
</reference>
<gene>
    <name evidence="2" type="ordered locus">Daro_3312</name>
</gene>
<dbReference type="CDD" id="cd00077">
    <property type="entry name" value="HDc"/>
    <property type="match status" value="1"/>
</dbReference>
<accession>Q47AT9</accession>
<evidence type="ECO:0000259" key="1">
    <source>
        <dbReference type="PROSITE" id="PS51833"/>
    </source>
</evidence>
<dbReference type="SUPFAM" id="SSF109604">
    <property type="entry name" value="HD-domain/PDEase-like"/>
    <property type="match status" value="1"/>
</dbReference>
<dbReference type="PANTHER" id="PTHR33525:SF6">
    <property type="entry name" value="HDOD DOMAIN-CONTAINING PROTEIN"/>
    <property type="match status" value="1"/>
</dbReference>
<dbReference type="KEGG" id="dar:Daro_3312"/>
<sequence>MSSAGSSVFEITQSLGEVDAARIKRLLEGGVKIPPQPRVLEELRKHMQRSEMDVRLLAKVINQDPGLTAMLFKVVGNSAYRQHQPFASVEEILHAVGVRQTFNLVQAIALSGAGEIKKNRLIYEAFWARSHAIGQFAMLIADERIAVCNVFPDQAYLAGIFHDCGVPLLMQRFSTYCAEMRLGTPGCWTDLAEEDRKFNADHCVVGYLVARHWHLPEFLCDAIRYHHAIGELGLHESRSMVAILQLAVDIYYRDQRIPNPEWDRIKSEVLPELGLNEEALPEFVDVILERFQDSIEA</sequence>
<organism evidence="2">
    <name type="scientific">Dechloromonas aromatica (strain RCB)</name>
    <dbReference type="NCBI Taxonomy" id="159087"/>
    <lineage>
        <taxon>Bacteria</taxon>
        <taxon>Pseudomonadati</taxon>
        <taxon>Pseudomonadota</taxon>
        <taxon>Betaproteobacteria</taxon>
        <taxon>Rhodocyclales</taxon>
        <taxon>Azonexaceae</taxon>
        <taxon>Dechloromonas</taxon>
    </lineage>
</organism>
<dbReference type="PANTHER" id="PTHR33525">
    <property type="match status" value="1"/>
</dbReference>
<dbReference type="InterPro" id="IPR003607">
    <property type="entry name" value="HD/PDEase_dom"/>
</dbReference>
<dbReference type="STRING" id="159087.Daro_3312"/>
<dbReference type="Pfam" id="PF08668">
    <property type="entry name" value="HDOD"/>
    <property type="match status" value="1"/>
</dbReference>
<dbReference type="HOGENOM" id="CLU_048246_2_1_4"/>
<dbReference type="EMBL" id="CP000089">
    <property type="protein sequence ID" value="AAZ48042.1"/>
    <property type="molecule type" value="Genomic_DNA"/>
</dbReference>
<feature type="domain" description="HDOD" evidence="1">
    <location>
        <begin position="33"/>
        <end position="229"/>
    </location>
</feature>
<name>Q47AT9_DECAR</name>
<dbReference type="AlphaFoldDB" id="Q47AT9"/>
<dbReference type="InterPro" id="IPR052340">
    <property type="entry name" value="RNase_Y/CdgJ"/>
</dbReference>
<dbReference type="eggNOG" id="COG1639">
    <property type="taxonomic scope" value="Bacteria"/>
</dbReference>
<dbReference type="Gene3D" id="1.10.3210.10">
    <property type="entry name" value="Hypothetical protein af1432"/>
    <property type="match status" value="1"/>
</dbReference>
<dbReference type="OrthoDB" id="9784953at2"/>